<dbReference type="PANTHER" id="PTHR30419:SF28">
    <property type="entry name" value="HTH-TYPE TRANSCRIPTIONAL REGULATOR BSDA"/>
    <property type="match status" value="1"/>
</dbReference>
<dbReference type="InterPro" id="IPR036390">
    <property type="entry name" value="WH_DNA-bd_sf"/>
</dbReference>
<dbReference type="PRINTS" id="PR00039">
    <property type="entry name" value="HTHLYSR"/>
</dbReference>
<sequence length="297" mass="34234">MDIRQLRYFVTIAEEKSYSKAAKSLHISQPSLSNAIMKLEAETKFQLLERNTKGLALTEAGQIFHMRSTELLRKFDNMLKELEEIREVGNGTISIGLIESSKFWLFKVIKDFKKTFPTIHFQLKEILGHQNVIESLINCDVHFTITNQPVNNEEINLIPIYSEKFVLLVNNHDPISQQEKIALNEILTRDLILSTSGFQTRKDILDAFEQEGVKPNIYFEIERLETACSIVEEGLGVTILPESYVRYAFSPHTTSIPIDSSFLSRTVYLAHLKDRYLPPAVHQLFADIHQFINYKNE</sequence>
<dbReference type="PROSITE" id="PS50931">
    <property type="entry name" value="HTH_LYSR"/>
    <property type="match status" value="1"/>
</dbReference>
<evidence type="ECO:0000259" key="5">
    <source>
        <dbReference type="PROSITE" id="PS50931"/>
    </source>
</evidence>
<dbReference type="InterPro" id="IPR000847">
    <property type="entry name" value="LysR_HTH_N"/>
</dbReference>
<dbReference type="EMBL" id="JAUSUB010000029">
    <property type="protein sequence ID" value="MDQ0272846.1"/>
    <property type="molecule type" value="Genomic_DNA"/>
</dbReference>
<keyword evidence="4" id="KW-0804">Transcription</keyword>
<evidence type="ECO:0000256" key="1">
    <source>
        <dbReference type="ARBA" id="ARBA00009437"/>
    </source>
</evidence>
<keyword evidence="3 6" id="KW-0238">DNA-binding</keyword>
<dbReference type="GO" id="GO:0003677">
    <property type="term" value="F:DNA binding"/>
    <property type="evidence" value="ECO:0007669"/>
    <property type="project" value="UniProtKB-KW"/>
</dbReference>
<comment type="similarity">
    <text evidence="1">Belongs to the LysR transcriptional regulatory family.</text>
</comment>
<comment type="caution">
    <text evidence="6">The sequence shown here is derived from an EMBL/GenBank/DDBJ whole genome shotgun (WGS) entry which is preliminary data.</text>
</comment>
<organism evidence="6 7">
    <name type="scientific">Cytobacillus purgationiresistens</name>
    <dbReference type="NCBI Taxonomy" id="863449"/>
    <lineage>
        <taxon>Bacteria</taxon>
        <taxon>Bacillati</taxon>
        <taxon>Bacillota</taxon>
        <taxon>Bacilli</taxon>
        <taxon>Bacillales</taxon>
        <taxon>Bacillaceae</taxon>
        <taxon>Cytobacillus</taxon>
    </lineage>
</organism>
<proteinExistence type="inferred from homology"/>
<reference evidence="6 7" key="1">
    <citation type="submission" date="2023-07" db="EMBL/GenBank/DDBJ databases">
        <title>Genomic Encyclopedia of Type Strains, Phase IV (KMG-IV): sequencing the most valuable type-strain genomes for metagenomic binning, comparative biology and taxonomic classification.</title>
        <authorList>
            <person name="Goeker M."/>
        </authorList>
    </citation>
    <scope>NUCLEOTIDE SEQUENCE [LARGE SCALE GENOMIC DNA]</scope>
    <source>
        <strain evidence="6 7">DSM 23494</strain>
    </source>
</reference>
<evidence type="ECO:0000256" key="2">
    <source>
        <dbReference type="ARBA" id="ARBA00023015"/>
    </source>
</evidence>
<dbReference type="InterPro" id="IPR050950">
    <property type="entry name" value="HTH-type_LysR_regulators"/>
</dbReference>
<protein>
    <submittedName>
        <fullName evidence="6">DNA-binding transcriptional LysR family regulator</fullName>
    </submittedName>
</protein>
<keyword evidence="7" id="KW-1185">Reference proteome</keyword>
<accession>A0ABU0ANJ2</accession>
<evidence type="ECO:0000256" key="3">
    <source>
        <dbReference type="ARBA" id="ARBA00023125"/>
    </source>
</evidence>
<feature type="domain" description="HTH lysR-type" evidence="5">
    <location>
        <begin position="1"/>
        <end position="58"/>
    </location>
</feature>
<dbReference type="SUPFAM" id="SSF53850">
    <property type="entry name" value="Periplasmic binding protein-like II"/>
    <property type="match status" value="1"/>
</dbReference>
<dbReference type="InterPro" id="IPR005119">
    <property type="entry name" value="LysR_subst-bd"/>
</dbReference>
<dbReference type="Pfam" id="PF00126">
    <property type="entry name" value="HTH_1"/>
    <property type="match status" value="1"/>
</dbReference>
<keyword evidence="2" id="KW-0805">Transcription regulation</keyword>
<gene>
    <name evidence="6" type="ORF">J2S17_004739</name>
</gene>
<evidence type="ECO:0000313" key="6">
    <source>
        <dbReference type="EMBL" id="MDQ0272846.1"/>
    </source>
</evidence>
<dbReference type="PANTHER" id="PTHR30419">
    <property type="entry name" value="HTH-TYPE TRANSCRIPTIONAL REGULATOR YBHD"/>
    <property type="match status" value="1"/>
</dbReference>
<name>A0ABU0ANJ2_9BACI</name>
<evidence type="ECO:0000313" key="7">
    <source>
        <dbReference type="Proteomes" id="UP001238088"/>
    </source>
</evidence>
<dbReference type="CDD" id="cd05466">
    <property type="entry name" value="PBP2_LTTR_substrate"/>
    <property type="match status" value="1"/>
</dbReference>
<dbReference type="Gene3D" id="1.10.10.10">
    <property type="entry name" value="Winged helix-like DNA-binding domain superfamily/Winged helix DNA-binding domain"/>
    <property type="match status" value="1"/>
</dbReference>
<evidence type="ECO:0000256" key="4">
    <source>
        <dbReference type="ARBA" id="ARBA00023163"/>
    </source>
</evidence>
<dbReference type="Pfam" id="PF03466">
    <property type="entry name" value="LysR_substrate"/>
    <property type="match status" value="1"/>
</dbReference>
<dbReference type="SUPFAM" id="SSF46785">
    <property type="entry name" value="Winged helix' DNA-binding domain"/>
    <property type="match status" value="1"/>
</dbReference>
<dbReference type="InterPro" id="IPR036388">
    <property type="entry name" value="WH-like_DNA-bd_sf"/>
</dbReference>
<dbReference type="Gene3D" id="3.40.190.290">
    <property type="match status" value="1"/>
</dbReference>
<dbReference type="Proteomes" id="UP001238088">
    <property type="component" value="Unassembled WGS sequence"/>
</dbReference>
<dbReference type="RefSeq" id="WP_307478331.1">
    <property type="nucleotide sequence ID" value="NZ_JAUSUB010000029.1"/>
</dbReference>